<evidence type="ECO:0000313" key="1">
    <source>
        <dbReference type="EMBL" id="GAA4679639.1"/>
    </source>
</evidence>
<proteinExistence type="predicted"/>
<dbReference type="Proteomes" id="UP001501295">
    <property type="component" value="Unassembled WGS sequence"/>
</dbReference>
<name>A0ABP8W5H8_9MICO</name>
<evidence type="ECO:0000313" key="2">
    <source>
        <dbReference type="Proteomes" id="UP001501295"/>
    </source>
</evidence>
<dbReference type="EMBL" id="BAABLM010000005">
    <property type="protein sequence ID" value="GAA4679639.1"/>
    <property type="molecule type" value="Genomic_DNA"/>
</dbReference>
<reference evidence="2" key="1">
    <citation type="journal article" date="2019" name="Int. J. Syst. Evol. Microbiol.">
        <title>The Global Catalogue of Microorganisms (GCM) 10K type strain sequencing project: providing services to taxonomists for standard genome sequencing and annotation.</title>
        <authorList>
            <consortium name="The Broad Institute Genomics Platform"/>
            <consortium name="The Broad Institute Genome Sequencing Center for Infectious Disease"/>
            <person name="Wu L."/>
            <person name="Ma J."/>
        </authorList>
    </citation>
    <scope>NUCLEOTIDE SEQUENCE [LARGE SCALE GENOMIC DNA]</scope>
    <source>
        <strain evidence="2">JCM 18956</strain>
    </source>
</reference>
<keyword evidence="2" id="KW-1185">Reference proteome</keyword>
<sequence length="138" mass="15546">MRIARGADRRREHFSAQELELAAILFDWDPIGLTAMGATHVDDEYDDLVRPVLAELRRGVHHDSLAMELVSTIRRDYGLELRTRDTAAVAVRITDWWRASREEPPHPAWTRAPWQWSNRMRGLSGGGTADEAGAGATD</sequence>
<dbReference type="RefSeq" id="WP_345376322.1">
    <property type="nucleotide sequence ID" value="NZ_BAABLM010000005.1"/>
</dbReference>
<protein>
    <submittedName>
        <fullName evidence="1">Uncharacterized protein</fullName>
    </submittedName>
</protein>
<organism evidence="1 2">
    <name type="scientific">Frondihabitans cladoniiphilus</name>
    <dbReference type="NCBI Taxonomy" id="715785"/>
    <lineage>
        <taxon>Bacteria</taxon>
        <taxon>Bacillati</taxon>
        <taxon>Actinomycetota</taxon>
        <taxon>Actinomycetes</taxon>
        <taxon>Micrococcales</taxon>
        <taxon>Microbacteriaceae</taxon>
        <taxon>Frondihabitans</taxon>
    </lineage>
</organism>
<accession>A0ABP8W5H8</accession>
<comment type="caution">
    <text evidence="1">The sequence shown here is derived from an EMBL/GenBank/DDBJ whole genome shotgun (WGS) entry which is preliminary data.</text>
</comment>
<gene>
    <name evidence="1" type="ORF">GCM10025780_25930</name>
</gene>